<dbReference type="EMBL" id="WNKT01000003">
    <property type="protein sequence ID" value="MTW20049.1"/>
    <property type="molecule type" value="Genomic_DNA"/>
</dbReference>
<sequence>MTEDSIIASRLKRGFRNSLILGLLAVLPLGAAWSETPDQSQALASIEAAEAARQRADSVGGEWRDTATMIEQAKTLAADGRYAAAIELANDAKRQGELGYDQALGEQHADFPAYVLDRSR</sequence>
<name>A0A6N8EB00_9GAMM</name>
<dbReference type="RefSeq" id="WP_155448617.1">
    <property type="nucleotide sequence ID" value="NZ_WNKT01000003.1"/>
</dbReference>
<comment type="caution">
    <text evidence="1">The sequence shown here is derived from an EMBL/GenBank/DDBJ whole genome shotgun (WGS) entry which is preliminary data.</text>
</comment>
<evidence type="ECO:0000313" key="2">
    <source>
        <dbReference type="Proteomes" id="UP000434044"/>
    </source>
</evidence>
<keyword evidence="2" id="KW-1185">Reference proteome</keyword>
<dbReference type="Proteomes" id="UP000434044">
    <property type="component" value="Unassembled WGS sequence"/>
</dbReference>
<reference evidence="1 2" key="1">
    <citation type="submission" date="2019-11" db="EMBL/GenBank/DDBJ databases">
        <title>Whole-genome sequence of the anaerobic purple sulfur bacterium Allochromatium palmeri DSM 15591.</title>
        <authorList>
            <person name="Kyndt J.A."/>
            <person name="Meyer T.E."/>
        </authorList>
    </citation>
    <scope>NUCLEOTIDE SEQUENCE [LARGE SCALE GENOMIC DNA]</scope>
    <source>
        <strain evidence="1 2">DSM 15591</strain>
    </source>
</reference>
<evidence type="ECO:0008006" key="3">
    <source>
        <dbReference type="Google" id="ProtNLM"/>
    </source>
</evidence>
<evidence type="ECO:0000313" key="1">
    <source>
        <dbReference type="EMBL" id="MTW20049.1"/>
    </source>
</evidence>
<dbReference type="OrthoDB" id="5768779at2"/>
<organism evidence="1 2">
    <name type="scientific">Allochromatium palmeri</name>
    <dbReference type="NCBI Taxonomy" id="231048"/>
    <lineage>
        <taxon>Bacteria</taxon>
        <taxon>Pseudomonadati</taxon>
        <taxon>Pseudomonadota</taxon>
        <taxon>Gammaproteobacteria</taxon>
        <taxon>Chromatiales</taxon>
        <taxon>Chromatiaceae</taxon>
        <taxon>Allochromatium</taxon>
    </lineage>
</organism>
<gene>
    <name evidence="1" type="ORF">GJ668_02945</name>
</gene>
<accession>A0A6N8EB00</accession>
<proteinExistence type="predicted"/>
<dbReference type="AlphaFoldDB" id="A0A6N8EB00"/>
<protein>
    <recommendedName>
        <fullName evidence="3">SoxXA-binding protein</fullName>
    </recommendedName>
</protein>